<dbReference type="AlphaFoldDB" id="K3XU10"/>
<dbReference type="InParanoid" id="K3XU10"/>
<dbReference type="EMBL" id="AGNK02002735">
    <property type="status" value="NOT_ANNOTATED_CDS"/>
    <property type="molecule type" value="Genomic_DNA"/>
</dbReference>
<protein>
    <submittedName>
        <fullName evidence="1">Uncharacterized protein</fullName>
    </submittedName>
</protein>
<keyword evidence="2" id="KW-1185">Reference proteome</keyword>
<proteinExistence type="predicted"/>
<accession>K3XU10</accession>
<dbReference type="Proteomes" id="UP000004995">
    <property type="component" value="Unassembled WGS sequence"/>
</dbReference>
<dbReference type="Gramene" id="KQL03270">
    <property type="protein sequence ID" value="KQL03270"/>
    <property type="gene ID" value="SETIT_005417mg"/>
</dbReference>
<evidence type="ECO:0000313" key="2">
    <source>
        <dbReference type="Proteomes" id="UP000004995"/>
    </source>
</evidence>
<evidence type="ECO:0000313" key="1">
    <source>
        <dbReference type="EnsemblPlants" id="KQL03270"/>
    </source>
</evidence>
<name>K3XU10_SETIT</name>
<organism evidence="1 2">
    <name type="scientific">Setaria italica</name>
    <name type="common">Foxtail millet</name>
    <name type="synonym">Panicum italicum</name>
    <dbReference type="NCBI Taxonomy" id="4555"/>
    <lineage>
        <taxon>Eukaryota</taxon>
        <taxon>Viridiplantae</taxon>
        <taxon>Streptophyta</taxon>
        <taxon>Embryophyta</taxon>
        <taxon>Tracheophyta</taxon>
        <taxon>Spermatophyta</taxon>
        <taxon>Magnoliopsida</taxon>
        <taxon>Liliopsida</taxon>
        <taxon>Poales</taxon>
        <taxon>Poaceae</taxon>
        <taxon>PACMAD clade</taxon>
        <taxon>Panicoideae</taxon>
        <taxon>Panicodae</taxon>
        <taxon>Paniceae</taxon>
        <taxon>Cenchrinae</taxon>
        <taxon>Setaria</taxon>
    </lineage>
</organism>
<reference evidence="1" key="2">
    <citation type="submission" date="2018-08" db="UniProtKB">
        <authorList>
            <consortium name="EnsemblPlants"/>
        </authorList>
    </citation>
    <scope>IDENTIFICATION</scope>
    <source>
        <strain evidence="1">Yugu1</strain>
    </source>
</reference>
<reference evidence="2" key="1">
    <citation type="journal article" date="2012" name="Nat. Biotechnol.">
        <title>Reference genome sequence of the model plant Setaria.</title>
        <authorList>
            <person name="Bennetzen J.L."/>
            <person name="Schmutz J."/>
            <person name="Wang H."/>
            <person name="Percifield R."/>
            <person name="Hawkins J."/>
            <person name="Pontaroli A.C."/>
            <person name="Estep M."/>
            <person name="Feng L."/>
            <person name="Vaughn J.N."/>
            <person name="Grimwood J."/>
            <person name="Jenkins J."/>
            <person name="Barry K."/>
            <person name="Lindquist E."/>
            <person name="Hellsten U."/>
            <person name="Deshpande S."/>
            <person name="Wang X."/>
            <person name="Wu X."/>
            <person name="Mitros T."/>
            <person name="Triplett J."/>
            <person name="Yang X."/>
            <person name="Ye C.Y."/>
            <person name="Mauro-Herrera M."/>
            <person name="Wang L."/>
            <person name="Li P."/>
            <person name="Sharma M."/>
            <person name="Sharma R."/>
            <person name="Ronald P.C."/>
            <person name="Panaud O."/>
            <person name="Kellogg E.A."/>
            <person name="Brutnell T.P."/>
            <person name="Doust A.N."/>
            <person name="Tuskan G.A."/>
            <person name="Rokhsar D."/>
            <person name="Devos K.M."/>
        </authorList>
    </citation>
    <scope>NUCLEOTIDE SEQUENCE [LARGE SCALE GENOMIC DNA]</scope>
    <source>
        <strain evidence="2">cv. Yugu1</strain>
    </source>
</reference>
<dbReference type="HOGENOM" id="CLU_3336478_0_0_1"/>
<dbReference type="EnsemblPlants" id="KQL03270">
    <property type="protein sequence ID" value="KQL03270"/>
    <property type="gene ID" value="SETIT_005417mg"/>
</dbReference>
<sequence>MTKLAHQIKQKELTKCCYATTVSRNTWMRTITNRTKLD</sequence>